<evidence type="ECO:0000313" key="2">
    <source>
        <dbReference type="Proteomes" id="UP000273001"/>
    </source>
</evidence>
<accession>A0ABN5PMR6</accession>
<proteinExistence type="predicted"/>
<dbReference type="EMBL" id="CP032514">
    <property type="protein sequence ID" value="AYD89695.1"/>
    <property type="molecule type" value="Genomic_DNA"/>
</dbReference>
<dbReference type="RefSeq" id="WP_120204334.1">
    <property type="nucleotide sequence ID" value="NZ_CP032514.1"/>
</dbReference>
<sequence length="105" mass="11707">MTTTIMVQPRAFGDGTLPYPWFINASSFLVGRQDWWRGKPYRLVGFTVPDQPYEVLLRPEEWADDVGQAVGMVPVFEHRDADGSGYVTWGQMVIDRVSVEGGGAA</sequence>
<gene>
    <name evidence="1" type="ORF">D5R93_05865</name>
</gene>
<dbReference type="Proteomes" id="UP000273001">
    <property type="component" value="Chromosome"/>
</dbReference>
<reference evidence="1 2" key="1">
    <citation type="submission" date="2018-09" db="EMBL/GenBank/DDBJ databases">
        <authorList>
            <person name="Li J."/>
        </authorList>
    </citation>
    <scope>NUCLEOTIDE SEQUENCE [LARGE SCALE GENOMIC DNA]</scope>
    <source>
        <strain evidence="1 2">2129</strain>
    </source>
</reference>
<keyword evidence="2" id="KW-1185">Reference proteome</keyword>
<evidence type="ECO:0000313" key="1">
    <source>
        <dbReference type="EMBL" id="AYD89695.1"/>
    </source>
</evidence>
<organism evidence="1 2">
    <name type="scientific">Actinomyces lilanjuaniae</name>
    <dbReference type="NCBI Taxonomy" id="2321394"/>
    <lineage>
        <taxon>Bacteria</taxon>
        <taxon>Bacillati</taxon>
        <taxon>Actinomycetota</taxon>
        <taxon>Actinomycetes</taxon>
        <taxon>Actinomycetales</taxon>
        <taxon>Actinomycetaceae</taxon>
        <taxon>Actinomyces</taxon>
    </lineage>
</organism>
<protein>
    <submittedName>
        <fullName evidence="1">Uncharacterized protein</fullName>
    </submittedName>
</protein>
<name>A0ABN5PMR6_9ACTO</name>